<evidence type="ECO:0000313" key="7">
    <source>
        <dbReference type="Proteomes" id="UP001497457"/>
    </source>
</evidence>
<dbReference type="InterPro" id="IPR001906">
    <property type="entry name" value="Terpene_synth_N"/>
</dbReference>
<evidence type="ECO:0000259" key="4">
    <source>
        <dbReference type="Pfam" id="PF01397"/>
    </source>
</evidence>
<comment type="cofactor">
    <cofactor evidence="1">
        <name>Mn(2+)</name>
        <dbReference type="ChEBI" id="CHEBI:29035"/>
    </cofactor>
</comment>
<dbReference type="Gene3D" id="1.10.600.10">
    <property type="entry name" value="Farnesyl Diphosphate Synthase"/>
    <property type="match status" value="1"/>
</dbReference>
<dbReference type="FunFam" id="1.10.600.10:FF:000007">
    <property type="entry name" value="Isoprene synthase, chloroplastic"/>
    <property type="match status" value="1"/>
</dbReference>
<dbReference type="GO" id="GO:0046872">
    <property type="term" value="F:metal ion binding"/>
    <property type="evidence" value="ECO:0007669"/>
    <property type="project" value="UniProtKB-KW"/>
</dbReference>
<dbReference type="InterPro" id="IPR008949">
    <property type="entry name" value="Isoprenoid_synthase_dom_sf"/>
</dbReference>
<dbReference type="GO" id="GO:0010333">
    <property type="term" value="F:terpene synthase activity"/>
    <property type="evidence" value="ECO:0007669"/>
    <property type="project" value="UniProtKB-ARBA"/>
</dbReference>
<dbReference type="InterPro" id="IPR008930">
    <property type="entry name" value="Terpenoid_cyclase/PrenylTrfase"/>
</dbReference>
<dbReference type="Proteomes" id="UP001497457">
    <property type="component" value="Chromosome 7b"/>
</dbReference>
<gene>
    <name evidence="6" type="ORF">URODEC1_LOCUS109778</name>
</gene>
<dbReference type="CDD" id="cd00684">
    <property type="entry name" value="Terpene_cyclase_plant_C1"/>
    <property type="match status" value="1"/>
</dbReference>
<evidence type="ECO:0000256" key="1">
    <source>
        <dbReference type="ARBA" id="ARBA00001936"/>
    </source>
</evidence>
<dbReference type="InterPro" id="IPR034741">
    <property type="entry name" value="Terpene_cyclase-like_1_C"/>
</dbReference>
<dbReference type="Gene3D" id="1.50.10.130">
    <property type="entry name" value="Terpene synthase, N-terminal domain"/>
    <property type="match status" value="1"/>
</dbReference>
<keyword evidence="7" id="KW-1185">Reference proteome</keyword>
<feature type="domain" description="Terpene synthase N-terminal" evidence="4">
    <location>
        <begin position="3"/>
        <end position="163"/>
    </location>
</feature>
<dbReference type="Pfam" id="PF01397">
    <property type="entry name" value="Terpene_synth"/>
    <property type="match status" value="1"/>
</dbReference>
<name>A0ABC9FVX6_9POAL</name>
<evidence type="ECO:0000259" key="5">
    <source>
        <dbReference type="Pfam" id="PF03936"/>
    </source>
</evidence>
<dbReference type="AlphaFoldDB" id="A0ABC9FVX6"/>
<reference evidence="6" key="1">
    <citation type="submission" date="2024-10" db="EMBL/GenBank/DDBJ databases">
        <authorList>
            <person name="Ryan C."/>
        </authorList>
    </citation>
    <scope>NUCLEOTIDE SEQUENCE [LARGE SCALE GENOMIC DNA]</scope>
</reference>
<dbReference type="PANTHER" id="PTHR31225">
    <property type="entry name" value="OS04G0344100 PROTEIN-RELATED"/>
    <property type="match status" value="1"/>
</dbReference>
<keyword evidence="3" id="KW-0479">Metal-binding</keyword>
<dbReference type="PANTHER" id="PTHR31225:SF63">
    <property type="entry name" value="BETA-SELINENE SYNTHASE"/>
    <property type="match status" value="1"/>
</dbReference>
<dbReference type="Pfam" id="PF03936">
    <property type="entry name" value="Terpene_synth_C"/>
    <property type="match status" value="1"/>
</dbReference>
<proteinExistence type="predicted"/>
<dbReference type="SFLD" id="SFLDG01019">
    <property type="entry name" value="Terpene_Cyclase_Like_1_C_Termi"/>
    <property type="match status" value="1"/>
</dbReference>
<protein>
    <submittedName>
        <fullName evidence="6">Uncharacterized protein</fullName>
    </submittedName>
</protein>
<dbReference type="InterPro" id="IPR044814">
    <property type="entry name" value="Terpene_cyclase_plant_C1"/>
</dbReference>
<dbReference type="InterPro" id="IPR005630">
    <property type="entry name" value="Terpene_synthase_metal-bd"/>
</dbReference>
<comment type="cofactor">
    <cofactor evidence="2">
        <name>Mg(2+)</name>
        <dbReference type="ChEBI" id="CHEBI:18420"/>
    </cofactor>
</comment>
<dbReference type="SUPFAM" id="SSF48239">
    <property type="entry name" value="Terpenoid cyclases/Protein prenyltransferases"/>
    <property type="match status" value="1"/>
</dbReference>
<evidence type="ECO:0000256" key="3">
    <source>
        <dbReference type="ARBA" id="ARBA00022723"/>
    </source>
</evidence>
<dbReference type="InterPro" id="IPR050148">
    <property type="entry name" value="Terpene_synthase-like"/>
</dbReference>
<dbReference type="SFLD" id="SFLDS00005">
    <property type="entry name" value="Isoprenoid_Synthase_Type_I"/>
    <property type="match status" value="1"/>
</dbReference>
<feature type="domain" description="Terpene synthase metal-binding" evidence="5">
    <location>
        <begin position="223"/>
        <end position="456"/>
    </location>
</feature>
<evidence type="ECO:0000256" key="2">
    <source>
        <dbReference type="ARBA" id="ARBA00001946"/>
    </source>
</evidence>
<dbReference type="EMBL" id="OZ075117">
    <property type="protein sequence ID" value="CAL5083184.1"/>
    <property type="molecule type" value="Genomic_DNA"/>
</dbReference>
<organism evidence="6 7">
    <name type="scientific">Urochloa decumbens</name>
    <dbReference type="NCBI Taxonomy" id="240449"/>
    <lineage>
        <taxon>Eukaryota</taxon>
        <taxon>Viridiplantae</taxon>
        <taxon>Streptophyta</taxon>
        <taxon>Embryophyta</taxon>
        <taxon>Tracheophyta</taxon>
        <taxon>Spermatophyta</taxon>
        <taxon>Magnoliopsida</taxon>
        <taxon>Liliopsida</taxon>
        <taxon>Poales</taxon>
        <taxon>Poaceae</taxon>
        <taxon>PACMAD clade</taxon>
        <taxon>Panicoideae</taxon>
        <taxon>Panicodae</taxon>
        <taxon>Paniceae</taxon>
        <taxon>Melinidinae</taxon>
        <taxon>Urochloa</taxon>
    </lineage>
</organism>
<dbReference type="InterPro" id="IPR036965">
    <property type="entry name" value="Terpene_synth_N_sf"/>
</dbReference>
<evidence type="ECO:0000313" key="6">
    <source>
        <dbReference type="EMBL" id="CAL5083184.1"/>
    </source>
</evidence>
<dbReference type="SUPFAM" id="SSF48576">
    <property type="entry name" value="Terpenoid synthases"/>
    <property type="match status" value="1"/>
</dbReference>
<accession>A0ABC9FVX6</accession>
<sequence>MPEERMRERADHLKEGVRRMFEAGKATSEAETLTLVDTLERLGIDNHFREEVDMALARVHNEELDGDGSSSDIHFVSLRFRLLRQHGLRVPAGVFDKFRDGTGDFSASLITDPRGLLSLYNAAHLAAPGEEALDEAITFSRGHLKSMKGELRSPLAEQVSRALEIPLPRFPKRLETMRYITEYEEEGHKDKILELATLEFNLLRSLHVKELKDLSMWWKHTYNTMKLSYARDRPVENYYWTCVVFHEAKYSRARMMFAKTVGMLSTMDDTYDVHATLEECCKLNEAIQRWDESAVAILPDYLHMFYIKLLTTFKEFEDCLGPDEKYRMSYATKVIKSLSKYFLEEAKWSREKYTPSFKEHLQVSSMSSVFPTMAVVLLLGAGDVATKEAFEWAVSVPDLVRAGAEITRYLNDIASYKLGKNKGDMASTVECYAKEHGVAGEVAAAAIAGMTERAWRRINGAYMDMVAGPARAELPAARLVVSLARTMEVMYLGGRDAYTSGSGLKSLVTALFLDPAIIPV</sequence>